<dbReference type="eggNOG" id="ENOG502QQ2A">
    <property type="taxonomic scope" value="Eukaryota"/>
</dbReference>
<dbReference type="OMA" id="FVDRCKV"/>
<dbReference type="GO" id="GO:0043565">
    <property type="term" value="F:sequence-specific DNA binding"/>
    <property type="evidence" value="ECO:0000318"/>
    <property type="project" value="GO_Central"/>
</dbReference>
<dbReference type="Pfam" id="PF00010">
    <property type="entry name" value="HLH"/>
    <property type="match status" value="1"/>
</dbReference>
<dbReference type="KEGG" id="smo:SELMODRAFT_75047"/>
<dbReference type="PANTHER" id="PTHR31945:SF129">
    <property type="entry name" value="TRANSCRIPTION FACTOR SCREAM2"/>
    <property type="match status" value="1"/>
</dbReference>
<dbReference type="InParanoid" id="D8QPQ4"/>
<protein>
    <recommendedName>
        <fullName evidence="8">BHLH domain-containing protein</fullName>
    </recommendedName>
</protein>
<accession>D8QPQ4</accession>
<feature type="domain" description="BHLH" evidence="8">
    <location>
        <begin position="1"/>
        <end position="49"/>
    </location>
</feature>
<reference evidence="9 10" key="1">
    <citation type="journal article" date="2011" name="Science">
        <title>The Selaginella genome identifies genetic changes associated with the evolution of vascular plants.</title>
        <authorList>
            <person name="Banks J.A."/>
            <person name="Nishiyama T."/>
            <person name="Hasebe M."/>
            <person name="Bowman J.L."/>
            <person name="Gribskov M."/>
            <person name="dePamphilis C."/>
            <person name="Albert V.A."/>
            <person name="Aono N."/>
            <person name="Aoyama T."/>
            <person name="Ambrose B.A."/>
            <person name="Ashton N.W."/>
            <person name="Axtell M.J."/>
            <person name="Barker E."/>
            <person name="Barker M.S."/>
            <person name="Bennetzen J.L."/>
            <person name="Bonawitz N.D."/>
            <person name="Chapple C."/>
            <person name="Cheng C."/>
            <person name="Correa L.G."/>
            <person name="Dacre M."/>
            <person name="DeBarry J."/>
            <person name="Dreyer I."/>
            <person name="Elias M."/>
            <person name="Engstrom E.M."/>
            <person name="Estelle M."/>
            <person name="Feng L."/>
            <person name="Finet C."/>
            <person name="Floyd S.K."/>
            <person name="Frommer W.B."/>
            <person name="Fujita T."/>
            <person name="Gramzow L."/>
            <person name="Gutensohn M."/>
            <person name="Harholt J."/>
            <person name="Hattori M."/>
            <person name="Heyl A."/>
            <person name="Hirai T."/>
            <person name="Hiwatashi Y."/>
            <person name="Ishikawa M."/>
            <person name="Iwata M."/>
            <person name="Karol K.G."/>
            <person name="Koehler B."/>
            <person name="Kolukisaoglu U."/>
            <person name="Kubo M."/>
            <person name="Kurata T."/>
            <person name="Lalonde S."/>
            <person name="Li K."/>
            <person name="Li Y."/>
            <person name="Litt A."/>
            <person name="Lyons E."/>
            <person name="Manning G."/>
            <person name="Maruyama T."/>
            <person name="Michael T.P."/>
            <person name="Mikami K."/>
            <person name="Miyazaki S."/>
            <person name="Morinaga S."/>
            <person name="Murata T."/>
            <person name="Mueller-Roeber B."/>
            <person name="Nelson D.R."/>
            <person name="Obara M."/>
            <person name="Oguri Y."/>
            <person name="Olmstead R.G."/>
            <person name="Onodera N."/>
            <person name="Petersen B.L."/>
            <person name="Pils B."/>
            <person name="Prigge M."/>
            <person name="Rensing S.A."/>
            <person name="Riano-Pachon D.M."/>
            <person name="Roberts A.W."/>
            <person name="Sato Y."/>
            <person name="Scheller H.V."/>
            <person name="Schulz B."/>
            <person name="Schulz C."/>
            <person name="Shakirov E.V."/>
            <person name="Shibagaki N."/>
            <person name="Shinohara N."/>
            <person name="Shippen D.E."/>
            <person name="Soerensen I."/>
            <person name="Sotooka R."/>
            <person name="Sugimoto N."/>
            <person name="Sugita M."/>
            <person name="Sumikawa N."/>
            <person name="Tanurdzic M."/>
            <person name="Theissen G."/>
            <person name="Ulvskov P."/>
            <person name="Wakazuki S."/>
            <person name="Weng J.K."/>
            <person name="Willats W.W."/>
            <person name="Wipf D."/>
            <person name="Wolf P.G."/>
            <person name="Yang L."/>
            <person name="Zimmer A.D."/>
            <person name="Zhu Q."/>
            <person name="Mitros T."/>
            <person name="Hellsten U."/>
            <person name="Loque D."/>
            <person name="Otillar R."/>
            <person name="Salamov A."/>
            <person name="Schmutz J."/>
            <person name="Shapiro H."/>
            <person name="Lindquist E."/>
            <person name="Lucas S."/>
            <person name="Rokhsar D."/>
            <person name="Grigoriev I.V."/>
        </authorList>
    </citation>
    <scope>NUCLEOTIDE SEQUENCE [LARGE SCALE GENOMIC DNA]</scope>
</reference>
<dbReference type="GO" id="GO:0046983">
    <property type="term" value="F:protein dimerization activity"/>
    <property type="evidence" value="ECO:0007669"/>
    <property type="project" value="InterPro"/>
</dbReference>
<keyword evidence="3" id="KW-0805">Transcription regulation</keyword>
<dbReference type="InterPro" id="IPR036638">
    <property type="entry name" value="HLH_DNA-bd_sf"/>
</dbReference>
<dbReference type="PROSITE" id="PS50888">
    <property type="entry name" value="BHLH"/>
    <property type="match status" value="1"/>
</dbReference>
<comment type="subcellular location">
    <subcellularLocation>
        <location evidence="1">Nucleus</location>
    </subcellularLocation>
</comment>
<gene>
    <name evidence="9" type="ORF">SELMODRAFT_75047</name>
</gene>
<keyword evidence="5" id="KW-0804">Transcription</keyword>
<evidence type="ECO:0000256" key="7">
    <source>
        <dbReference type="SAM" id="MobiDB-lite"/>
    </source>
</evidence>
<evidence type="ECO:0000256" key="5">
    <source>
        <dbReference type="ARBA" id="ARBA00023163"/>
    </source>
</evidence>
<name>D8QPQ4_SELML</name>
<proteinExistence type="predicted"/>
<dbReference type="SUPFAM" id="SSF47459">
    <property type="entry name" value="HLH, helix-loop-helix DNA-binding domain"/>
    <property type="match status" value="1"/>
</dbReference>
<dbReference type="InterPro" id="IPR054502">
    <property type="entry name" value="bHLH-TF_ACT-like_plant"/>
</dbReference>
<organism evidence="10">
    <name type="scientific">Selaginella moellendorffii</name>
    <name type="common">Spikemoss</name>
    <dbReference type="NCBI Taxonomy" id="88036"/>
    <lineage>
        <taxon>Eukaryota</taxon>
        <taxon>Viridiplantae</taxon>
        <taxon>Streptophyta</taxon>
        <taxon>Embryophyta</taxon>
        <taxon>Tracheophyta</taxon>
        <taxon>Lycopodiopsida</taxon>
        <taxon>Selaginellales</taxon>
        <taxon>Selaginellaceae</taxon>
        <taxon>Selaginella</taxon>
    </lineage>
</organism>
<dbReference type="InterPro" id="IPR051358">
    <property type="entry name" value="TF_AMS/ICE1/BHLH6-like"/>
</dbReference>
<dbReference type="PANTHER" id="PTHR31945">
    <property type="entry name" value="TRANSCRIPTION FACTOR SCREAM2-RELATED"/>
    <property type="match status" value="1"/>
</dbReference>
<dbReference type="GO" id="GO:0005634">
    <property type="term" value="C:nucleus"/>
    <property type="evidence" value="ECO:0000318"/>
    <property type="project" value="GO_Central"/>
</dbReference>
<dbReference type="InterPro" id="IPR011598">
    <property type="entry name" value="bHLH_dom"/>
</dbReference>
<evidence type="ECO:0000259" key="8">
    <source>
        <dbReference type="PROSITE" id="PS50888"/>
    </source>
</evidence>
<evidence type="ECO:0000313" key="9">
    <source>
        <dbReference type="EMBL" id="EFJ37663.1"/>
    </source>
</evidence>
<dbReference type="Gene3D" id="4.10.280.10">
    <property type="entry name" value="Helix-loop-helix DNA-binding domain"/>
    <property type="match status" value="1"/>
</dbReference>
<dbReference type="FunFam" id="4.10.280.10:FF:000066">
    <property type="entry name" value="BHLH transcription factor"/>
    <property type="match status" value="1"/>
</dbReference>
<keyword evidence="6" id="KW-0539">Nucleus</keyword>
<evidence type="ECO:0000256" key="1">
    <source>
        <dbReference type="ARBA" id="ARBA00004123"/>
    </source>
</evidence>
<evidence type="ECO:0000256" key="4">
    <source>
        <dbReference type="ARBA" id="ARBA00023125"/>
    </source>
</evidence>
<sequence length="192" mass="21362">MPAKNLLAERRRRKKLNDRLYMLRSVVPKITKMDRASILGDAIDYLKELLHKINDLHNELEAAQSEKQIPHSLPPPPELTPTSTARPLIKEESSTSQAPIAEPEQPARIEVKMQKGKDFNIHMFCGSRPGLLLSMMKALDGLGLDVQQAVISCFNGFVFDIFRAEATKEGEVGPEEVKTVLLHTAGCHSVIA</sequence>
<dbReference type="Proteomes" id="UP000001514">
    <property type="component" value="Unassembled WGS sequence"/>
</dbReference>
<dbReference type="GO" id="GO:0006355">
    <property type="term" value="P:regulation of DNA-templated transcription"/>
    <property type="evidence" value="ECO:0000318"/>
    <property type="project" value="GO_Central"/>
</dbReference>
<feature type="region of interest" description="Disordered" evidence="7">
    <location>
        <begin position="65"/>
        <end position="102"/>
    </location>
</feature>
<keyword evidence="2" id="KW-0217">Developmental protein</keyword>
<dbReference type="Pfam" id="PF22754">
    <property type="entry name" value="bHLH-TF_ACT-like_plant"/>
    <property type="match status" value="1"/>
</dbReference>
<dbReference type="EMBL" id="GL377565">
    <property type="protein sequence ID" value="EFJ37663.1"/>
    <property type="molecule type" value="Genomic_DNA"/>
</dbReference>
<keyword evidence="10" id="KW-1185">Reference proteome</keyword>
<evidence type="ECO:0000313" key="10">
    <source>
        <dbReference type="Proteomes" id="UP000001514"/>
    </source>
</evidence>
<evidence type="ECO:0000256" key="2">
    <source>
        <dbReference type="ARBA" id="ARBA00022473"/>
    </source>
</evidence>
<dbReference type="SMART" id="SM00353">
    <property type="entry name" value="HLH"/>
    <property type="match status" value="1"/>
</dbReference>
<dbReference type="FunCoup" id="D8QPQ4">
    <property type="interactions" value="127"/>
</dbReference>
<dbReference type="OrthoDB" id="551431at2759"/>
<evidence type="ECO:0000256" key="3">
    <source>
        <dbReference type="ARBA" id="ARBA00023015"/>
    </source>
</evidence>
<dbReference type="AlphaFoldDB" id="D8QPQ4"/>
<keyword evidence="4" id="KW-0238">DNA-binding</keyword>
<dbReference type="HOGENOM" id="CLU_035660_2_0_1"/>
<dbReference type="STRING" id="88036.D8QPQ4"/>
<dbReference type="Gramene" id="EFJ37663">
    <property type="protein sequence ID" value="EFJ37663"/>
    <property type="gene ID" value="SELMODRAFT_75047"/>
</dbReference>
<dbReference type="GO" id="GO:0003700">
    <property type="term" value="F:DNA-binding transcription factor activity"/>
    <property type="evidence" value="ECO:0000318"/>
    <property type="project" value="GO_Central"/>
</dbReference>
<dbReference type="CDD" id="cd11443">
    <property type="entry name" value="bHLH_AtAMS_like"/>
    <property type="match status" value="1"/>
</dbReference>
<evidence type="ECO:0000256" key="6">
    <source>
        <dbReference type="ARBA" id="ARBA00023242"/>
    </source>
</evidence>